<reference evidence="3 4" key="1">
    <citation type="journal article" date="2016" name="Nat. Commun.">
        <title>Thousands of microbial genomes shed light on interconnected biogeochemical processes in an aquifer system.</title>
        <authorList>
            <person name="Anantharaman K."/>
            <person name="Brown C.T."/>
            <person name="Hug L.A."/>
            <person name="Sharon I."/>
            <person name="Castelle C.J."/>
            <person name="Probst A.J."/>
            <person name="Thomas B.C."/>
            <person name="Singh A."/>
            <person name="Wilkins M.J."/>
            <person name="Karaoz U."/>
            <person name="Brodie E.L."/>
            <person name="Williams K.H."/>
            <person name="Hubbard S.S."/>
            <person name="Banfield J.F."/>
        </authorList>
    </citation>
    <scope>NUCLEOTIDE SEQUENCE [LARGE SCALE GENOMIC DNA]</scope>
</reference>
<organism evidence="3 4">
    <name type="scientific">Candidatus Buchananbacteria bacterium RIFCSPHIGHO2_01_FULL_44_11</name>
    <dbReference type="NCBI Taxonomy" id="1797535"/>
    <lineage>
        <taxon>Bacteria</taxon>
        <taxon>Candidatus Buchananiibacteriota</taxon>
    </lineage>
</organism>
<dbReference type="SMART" id="SM00448">
    <property type="entry name" value="REC"/>
    <property type="match status" value="1"/>
</dbReference>
<sequence length="145" mass="15803">MEKKHAILVVDDDPSSLSMVRLALGPLVQADLIHEARDGQEGLDCFHALALSSDKHIALVLTDGKMPRRNGYQLIEAIRALHPDVLLLPIILMSGSLPGATTPAGINAFVHKPLDMAYFLPVFQHWYQMSIQAAKNGHRLAGAAH</sequence>
<dbReference type="Proteomes" id="UP000178240">
    <property type="component" value="Unassembled WGS sequence"/>
</dbReference>
<dbReference type="PANTHER" id="PTHR43228:SF1">
    <property type="entry name" value="TWO-COMPONENT RESPONSE REGULATOR ARR22"/>
    <property type="match status" value="1"/>
</dbReference>
<evidence type="ECO:0000313" key="3">
    <source>
        <dbReference type="EMBL" id="OGY45378.1"/>
    </source>
</evidence>
<feature type="domain" description="Response regulatory" evidence="2">
    <location>
        <begin position="6"/>
        <end position="127"/>
    </location>
</feature>
<accession>A0A1G1XZC2</accession>
<evidence type="ECO:0000259" key="2">
    <source>
        <dbReference type="PROSITE" id="PS50110"/>
    </source>
</evidence>
<dbReference type="Gene3D" id="3.40.50.2300">
    <property type="match status" value="1"/>
</dbReference>
<dbReference type="GO" id="GO:0000160">
    <property type="term" value="P:phosphorelay signal transduction system"/>
    <property type="evidence" value="ECO:0007669"/>
    <property type="project" value="InterPro"/>
</dbReference>
<feature type="modified residue" description="4-aspartylphosphate" evidence="1">
    <location>
        <position position="63"/>
    </location>
</feature>
<keyword evidence="1" id="KW-0597">Phosphoprotein</keyword>
<gene>
    <name evidence="3" type="ORF">A2744_04200</name>
</gene>
<evidence type="ECO:0000256" key="1">
    <source>
        <dbReference type="PROSITE-ProRule" id="PRU00169"/>
    </source>
</evidence>
<evidence type="ECO:0000313" key="4">
    <source>
        <dbReference type="Proteomes" id="UP000178240"/>
    </source>
</evidence>
<dbReference type="EMBL" id="MHIE01000021">
    <property type="protein sequence ID" value="OGY45378.1"/>
    <property type="molecule type" value="Genomic_DNA"/>
</dbReference>
<name>A0A1G1XZC2_9BACT</name>
<dbReference type="SUPFAM" id="SSF52172">
    <property type="entry name" value="CheY-like"/>
    <property type="match status" value="1"/>
</dbReference>
<dbReference type="STRING" id="1797535.A2744_04200"/>
<dbReference type="PANTHER" id="PTHR43228">
    <property type="entry name" value="TWO-COMPONENT RESPONSE REGULATOR"/>
    <property type="match status" value="1"/>
</dbReference>
<comment type="caution">
    <text evidence="3">The sequence shown here is derived from an EMBL/GenBank/DDBJ whole genome shotgun (WGS) entry which is preliminary data.</text>
</comment>
<dbReference type="InterPro" id="IPR001789">
    <property type="entry name" value="Sig_transdc_resp-reg_receiver"/>
</dbReference>
<dbReference type="InterPro" id="IPR011006">
    <property type="entry name" value="CheY-like_superfamily"/>
</dbReference>
<dbReference type="PROSITE" id="PS50110">
    <property type="entry name" value="RESPONSE_REGULATORY"/>
    <property type="match status" value="1"/>
</dbReference>
<dbReference type="CDD" id="cd00156">
    <property type="entry name" value="REC"/>
    <property type="match status" value="1"/>
</dbReference>
<protein>
    <recommendedName>
        <fullName evidence="2">Response regulatory domain-containing protein</fullName>
    </recommendedName>
</protein>
<dbReference type="InterPro" id="IPR052048">
    <property type="entry name" value="ST_Response_Regulator"/>
</dbReference>
<proteinExistence type="predicted"/>
<dbReference type="AlphaFoldDB" id="A0A1G1XZC2"/>
<dbReference type="Pfam" id="PF00072">
    <property type="entry name" value="Response_reg"/>
    <property type="match status" value="1"/>
</dbReference>